<evidence type="ECO:0000313" key="3">
    <source>
        <dbReference type="EMBL" id="MBV4544885.1"/>
    </source>
</evidence>
<evidence type="ECO:0000256" key="1">
    <source>
        <dbReference type="ARBA" id="ARBA00022519"/>
    </source>
</evidence>
<keyword evidence="1" id="KW-0472">Membrane</keyword>
<feature type="domain" description="Glycosyltransferase 2-like" evidence="2">
    <location>
        <begin position="29"/>
        <end position="157"/>
    </location>
</feature>
<evidence type="ECO:0000313" key="4">
    <source>
        <dbReference type="Proteomes" id="UP001048763"/>
    </source>
</evidence>
<dbReference type="PANTHER" id="PTHR43685">
    <property type="entry name" value="GLYCOSYLTRANSFERASE"/>
    <property type="match status" value="1"/>
</dbReference>
<proteinExistence type="predicted"/>
<dbReference type="PANTHER" id="PTHR43685:SF2">
    <property type="entry name" value="GLYCOSYLTRANSFERASE 2-LIKE DOMAIN-CONTAINING PROTEIN"/>
    <property type="match status" value="1"/>
</dbReference>
<keyword evidence="1" id="KW-0997">Cell inner membrane</keyword>
<dbReference type="EMBL" id="JAHSTX010000001">
    <property type="protein sequence ID" value="MBV4544885.1"/>
    <property type="molecule type" value="Genomic_DNA"/>
</dbReference>
<dbReference type="Proteomes" id="UP001048763">
    <property type="component" value="Unassembled WGS sequence"/>
</dbReference>
<sequence length="329" mass="37325">MEHPTPQALQLTHSVESPADGASAVEVAILLCTYNGRPFLKEQIESFIAQTHKNWTLYVSDDGSSDGTLAVFEEYRNLIAKNRIKIFTGPRTGFAQNFISLIRNDQIVADYFAFSDQDDIWFPDKLERSIDQLKLLPQNLPAMYCSRTRLIDENRNIIGYSPKFIRNPNFQNALIQSIAGANTMLINNSTRKLLNCIPADINIIAHDWLTYLLTSGCGGKVIYDIQPTLDYRQHSGNVIGANSGIKERIIRFGKVIDGQFRNWSDSNLKVLDCVETELTATSRKTINEFKQGRESNFFKRIYLLKKSGIYRQTLKGNISLCLAILFNKI</sequence>
<organism evidence="3 4">
    <name type="scientific">Pseudomonas triticicola</name>
    <dbReference type="NCBI Taxonomy" id="2842345"/>
    <lineage>
        <taxon>Bacteria</taxon>
        <taxon>Pseudomonadati</taxon>
        <taxon>Pseudomonadota</taxon>
        <taxon>Gammaproteobacteria</taxon>
        <taxon>Pseudomonadales</taxon>
        <taxon>Pseudomonadaceae</taxon>
        <taxon>Pseudomonas</taxon>
    </lineage>
</organism>
<accession>A0ABS6RHG4</accession>
<keyword evidence="4" id="KW-1185">Reference proteome</keyword>
<dbReference type="InterPro" id="IPR001173">
    <property type="entry name" value="Glyco_trans_2-like"/>
</dbReference>
<dbReference type="InterPro" id="IPR050834">
    <property type="entry name" value="Glycosyltransf_2"/>
</dbReference>
<comment type="caution">
    <text evidence="3">The sequence shown here is derived from an EMBL/GenBank/DDBJ whole genome shotgun (WGS) entry which is preliminary data.</text>
</comment>
<keyword evidence="1" id="KW-1003">Cell membrane</keyword>
<dbReference type="CDD" id="cd04196">
    <property type="entry name" value="GT_2_like_d"/>
    <property type="match status" value="1"/>
</dbReference>
<reference evidence="3" key="1">
    <citation type="submission" date="2021-06" db="EMBL/GenBank/DDBJ databases">
        <title>Updating the genus Pseudomonas: Description of 43 new species and partition of the Pseudomonas putida group.</title>
        <authorList>
            <person name="Girard L."/>
            <person name="Lood C."/>
            <person name="Vandamme P."/>
            <person name="Rokni-Zadeh H."/>
            <person name="Van Noort V."/>
            <person name="Hofte M."/>
            <person name="Lavigne R."/>
            <person name="De Mot R."/>
        </authorList>
    </citation>
    <scope>NUCLEOTIDE SEQUENCE</scope>
    <source>
        <strain evidence="3">SWRI88</strain>
    </source>
</reference>
<gene>
    <name evidence="3" type="ORF">KVG85_02055</name>
</gene>
<protein>
    <submittedName>
        <fullName evidence="3">Glycosyltransferase family 2 protein</fullName>
    </submittedName>
</protein>
<evidence type="ECO:0000259" key="2">
    <source>
        <dbReference type="Pfam" id="PF00535"/>
    </source>
</evidence>
<name>A0ABS6RHG4_9PSED</name>
<dbReference type="Pfam" id="PF00535">
    <property type="entry name" value="Glycos_transf_2"/>
    <property type="match status" value="1"/>
</dbReference>
<dbReference type="RefSeq" id="WP_217862854.1">
    <property type="nucleotide sequence ID" value="NZ_JAHSTX010000001.1"/>
</dbReference>